<feature type="domain" description="Sialate O-acetylesterase" evidence="2">
    <location>
        <begin position="7"/>
        <end position="239"/>
    </location>
</feature>
<evidence type="ECO:0000256" key="1">
    <source>
        <dbReference type="ARBA" id="ARBA00022801"/>
    </source>
</evidence>
<keyword evidence="1" id="KW-0378">Hydrolase</keyword>
<accession>A0A6S6TR70</accession>
<dbReference type="EMBL" id="CACVAV010000288">
    <property type="protein sequence ID" value="CAA6818463.1"/>
    <property type="molecule type" value="Genomic_DNA"/>
</dbReference>
<dbReference type="InterPro" id="IPR036514">
    <property type="entry name" value="SGNH_hydro_sf"/>
</dbReference>
<dbReference type="Pfam" id="PF03629">
    <property type="entry name" value="SASA"/>
    <property type="match status" value="1"/>
</dbReference>
<organism evidence="3">
    <name type="scientific">uncultured Thiotrichaceae bacterium</name>
    <dbReference type="NCBI Taxonomy" id="298394"/>
    <lineage>
        <taxon>Bacteria</taxon>
        <taxon>Pseudomonadati</taxon>
        <taxon>Pseudomonadota</taxon>
        <taxon>Gammaproteobacteria</taxon>
        <taxon>Thiotrichales</taxon>
        <taxon>Thiotrichaceae</taxon>
        <taxon>environmental samples</taxon>
    </lineage>
</organism>
<reference evidence="3" key="1">
    <citation type="submission" date="2020-01" db="EMBL/GenBank/DDBJ databases">
        <authorList>
            <person name="Meier V. D."/>
            <person name="Meier V D."/>
        </authorList>
    </citation>
    <scope>NUCLEOTIDE SEQUENCE</scope>
    <source>
        <strain evidence="3">HLG_WM_MAG_08</strain>
    </source>
</reference>
<name>A0A6S6TR70_9GAMM</name>
<dbReference type="GO" id="GO:0016788">
    <property type="term" value="F:hydrolase activity, acting on ester bonds"/>
    <property type="evidence" value="ECO:0007669"/>
    <property type="project" value="UniProtKB-ARBA"/>
</dbReference>
<dbReference type="InterPro" id="IPR052940">
    <property type="entry name" value="Carb_Esterase_6"/>
</dbReference>
<gene>
    <name evidence="3" type="ORF">HELGO_WM49470</name>
</gene>
<dbReference type="PANTHER" id="PTHR31988:SF19">
    <property type="entry name" value="9-O-ACETYL-N-ACETYLNEURAMINIC ACID DEACETYLASE-RELATED"/>
    <property type="match status" value="1"/>
</dbReference>
<dbReference type="Gene3D" id="3.40.50.1110">
    <property type="entry name" value="SGNH hydrolase"/>
    <property type="match status" value="1"/>
</dbReference>
<dbReference type="InterPro" id="IPR005181">
    <property type="entry name" value="SASA"/>
</dbReference>
<proteinExistence type="predicted"/>
<dbReference type="PANTHER" id="PTHR31988">
    <property type="entry name" value="ESTERASE, PUTATIVE (DUF303)-RELATED"/>
    <property type="match status" value="1"/>
</dbReference>
<sequence>MQGDMTFILAGQSNMAGWTESKFRELPGWLKAKPRQVNFYQYGQLSDFSRQRNGSIGPEVAFAKFIAAWYPNRRINIVKLAVGGTSIYDWARVWNPRISFRMAGSRIQNSLYALLKRQVEISRVLQNGNKVTGFIWMQGERDARYPQAANAYAGNLRNLIFDMRREYQSPNASFILGRINPPIAQFPAVNTIRNTQVQTTRQIANTRWVNTDDLTKAADNVHYNTRGQIYLGRRMAEEFRRVYR</sequence>
<evidence type="ECO:0000259" key="2">
    <source>
        <dbReference type="Pfam" id="PF03629"/>
    </source>
</evidence>
<protein>
    <recommendedName>
        <fullName evidence="2">Sialate O-acetylesterase domain-containing protein</fullName>
    </recommendedName>
</protein>
<dbReference type="AlphaFoldDB" id="A0A6S6TR70"/>
<evidence type="ECO:0000313" key="3">
    <source>
        <dbReference type="EMBL" id="CAA6818463.1"/>
    </source>
</evidence>
<dbReference type="SUPFAM" id="SSF52266">
    <property type="entry name" value="SGNH hydrolase"/>
    <property type="match status" value="1"/>
</dbReference>